<comment type="caution">
    <text evidence="1">The sequence shown here is derived from an EMBL/GenBank/DDBJ whole genome shotgun (WGS) entry which is preliminary data.</text>
</comment>
<organism evidence="1">
    <name type="scientific">marine sediment metagenome</name>
    <dbReference type="NCBI Taxonomy" id="412755"/>
    <lineage>
        <taxon>unclassified sequences</taxon>
        <taxon>metagenomes</taxon>
        <taxon>ecological metagenomes</taxon>
    </lineage>
</organism>
<gene>
    <name evidence="1" type="ORF">LCGC14_0145490</name>
</gene>
<sequence length="129" mass="14719">MSKQKSIQEWPNDKEVLKLSPIFFHTEMAGEQLDLTRVDTRKVTVAAVIAGYKAYVGIAVVHPNDNFSKSKGRLIAGWRAKRAWALHHHLTTRGSCSDRLLGYYDIRDGAPDFLPKYVVETLKTRYENN</sequence>
<reference evidence="1" key="1">
    <citation type="journal article" date="2015" name="Nature">
        <title>Complex archaea that bridge the gap between prokaryotes and eukaryotes.</title>
        <authorList>
            <person name="Spang A."/>
            <person name="Saw J.H."/>
            <person name="Jorgensen S.L."/>
            <person name="Zaremba-Niedzwiedzka K."/>
            <person name="Martijn J."/>
            <person name="Lind A.E."/>
            <person name="van Eijk R."/>
            <person name="Schleper C."/>
            <person name="Guy L."/>
            <person name="Ettema T.J."/>
        </authorList>
    </citation>
    <scope>NUCLEOTIDE SEQUENCE</scope>
</reference>
<dbReference type="AlphaFoldDB" id="A0A0F9UZS5"/>
<proteinExistence type="predicted"/>
<accession>A0A0F9UZS5</accession>
<evidence type="ECO:0000313" key="1">
    <source>
        <dbReference type="EMBL" id="KKN98445.1"/>
    </source>
</evidence>
<protein>
    <submittedName>
        <fullName evidence="1">Uncharacterized protein</fullName>
    </submittedName>
</protein>
<dbReference type="EMBL" id="LAZR01000051">
    <property type="protein sequence ID" value="KKN98445.1"/>
    <property type="molecule type" value="Genomic_DNA"/>
</dbReference>
<name>A0A0F9UZS5_9ZZZZ</name>